<organism evidence="2 3">
    <name type="scientific">Popillia japonica</name>
    <name type="common">Japanese beetle</name>
    <dbReference type="NCBI Taxonomy" id="7064"/>
    <lineage>
        <taxon>Eukaryota</taxon>
        <taxon>Metazoa</taxon>
        <taxon>Ecdysozoa</taxon>
        <taxon>Arthropoda</taxon>
        <taxon>Hexapoda</taxon>
        <taxon>Insecta</taxon>
        <taxon>Pterygota</taxon>
        <taxon>Neoptera</taxon>
        <taxon>Endopterygota</taxon>
        <taxon>Coleoptera</taxon>
        <taxon>Polyphaga</taxon>
        <taxon>Scarabaeiformia</taxon>
        <taxon>Scarabaeidae</taxon>
        <taxon>Rutelinae</taxon>
        <taxon>Popillia</taxon>
    </lineage>
</organism>
<dbReference type="EMBL" id="JASPKY010000728">
    <property type="protein sequence ID" value="KAK9686127.1"/>
    <property type="molecule type" value="Genomic_DNA"/>
</dbReference>
<dbReference type="AlphaFoldDB" id="A0AAW1IAM3"/>
<protein>
    <recommendedName>
        <fullName evidence="4">Histone-lysine N-methyltransferase SETMAR</fullName>
    </recommendedName>
</protein>
<proteinExistence type="predicted"/>
<dbReference type="Proteomes" id="UP001458880">
    <property type="component" value="Unassembled WGS sequence"/>
</dbReference>
<evidence type="ECO:0000256" key="1">
    <source>
        <dbReference type="SAM" id="MobiDB-lite"/>
    </source>
</evidence>
<reference evidence="2 3" key="1">
    <citation type="journal article" date="2024" name="BMC Genomics">
        <title>De novo assembly and annotation of Popillia japonica's genome with initial clues to its potential as an invasive pest.</title>
        <authorList>
            <person name="Cucini C."/>
            <person name="Boschi S."/>
            <person name="Funari R."/>
            <person name="Cardaioli E."/>
            <person name="Iannotti N."/>
            <person name="Marturano G."/>
            <person name="Paoli F."/>
            <person name="Bruttini M."/>
            <person name="Carapelli A."/>
            <person name="Frati F."/>
            <person name="Nardi F."/>
        </authorList>
    </citation>
    <scope>NUCLEOTIDE SEQUENCE [LARGE SCALE GENOMIC DNA]</scope>
    <source>
        <strain evidence="2">DMR45628</strain>
    </source>
</reference>
<evidence type="ECO:0008006" key="4">
    <source>
        <dbReference type="Google" id="ProtNLM"/>
    </source>
</evidence>
<feature type="compositionally biased region" description="Basic and acidic residues" evidence="1">
    <location>
        <begin position="1"/>
        <end position="19"/>
    </location>
</feature>
<comment type="caution">
    <text evidence="2">The sequence shown here is derived from an EMBL/GenBank/DDBJ whole genome shotgun (WGS) entry which is preliminary data.</text>
</comment>
<keyword evidence="3" id="KW-1185">Reference proteome</keyword>
<name>A0AAW1IAM3_POPJA</name>
<dbReference type="InterPro" id="IPR036397">
    <property type="entry name" value="RNaseH_sf"/>
</dbReference>
<accession>A0AAW1IAM3</accession>
<gene>
    <name evidence="2" type="ORF">QE152_g37437</name>
</gene>
<dbReference type="GO" id="GO:0003676">
    <property type="term" value="F:nucleic acid binding"/>
    <property type="evidence" value="ECO:0007669"/>
    <property type="project" value="InterPro"/>
</dbReference>
<sequence length="84" mass="9814">MRKEDAIGQKSHFLHDNPKPHVANLTREELEIFRWEILEHPSYSGDPFGPLKEALGGQRFDDNEAVEGFMLDWLHERPRVSTML</sequence>
<feature type="region of interest" description="Disordered" evidence="1">
    <location>
        <begin position="1"/>
        <end position="20"/>
    </location>
</feature>
<evidence type="ECO:0000313" key="2">
    <source>
        <dbReference type="EMBL" id="KAK9686127.1"/>
    </source>
</evidence>
<dbReference type="Gene3D" id="3.30.420.10">
    <property type="entry name" value="Ribonuclease H-like superfamily/Ribonuclease H"/>
    <property type="match status" value="1"/>
</dbReference>
<evidence type="ECO:0000313" key="3">
    <source>
        <dbReference type="Proteomes" id="UP001458880"/>
    </source>
</evidence>